<name>A0A167NR91_9HYPO</name>
<dbReference type="Proteomes" id="UP000076874">
    <property type="component" value="Unassembled WGS sequence"/>
</dbReference>
<evidence type="ECO:0000313" key="4">
    <source>
        <dbReference type="Proteomes" id="UP000076874"/>
    </source>
</evidence>
<evidence type="ECO:0000313" key="3">
    <source>
        <dbReference type="EMBL" id="OAA55828.1"/>
    </source>
</evidence>
<dbReference type="EMBL" id="AZHD01000018">
    <property type="protein sequence ID" value="OAA55828.1"/>
    <property type="molecule type" value="Genomic_DNA"/>
</dbReference>
<evidence type="ECO:0008006" key="5">
    <source>
        <dbReference type="Google" id="ProtNLM"/>
    </source>
</evidence>
<dbReference type="AlphaFoldDB" id="A0A167NR91"/>
<evidence type="ECO:0000256" key="1">
    <source>
        <dbReference type="ARBA" id="ARBA00035112"/>
    </source>
</evidence>
<dbReference type="GO" id="GO:0043386">
    <property type="term" value="P:mycotoxin biosynthetic process"/>
    <property type="evidence" value="ECO:0007669"/>
    <property type="project" value="InterPro"/>
</dbReference>
<proteinExistence type="inferred from homology"/>
<keyword evidence="2" id="KW-0812">Transmembrane</keyword>
<keyword evidence="2" id="KW-0472">Membrane</keyword>
<evidence type="ECO:0000256" key="2">
    <source>
        <dbReference type="SAM" id="Phobius"/>
    </source>
</evidence>
<keyword evidence="4" id="KW-1185">Reference proteome</keyword>
<accession>A0A167NR91</accession>
<dbReference type="PANTHER" id="PTHR33365:SF14">
    <property type="entry name" value="TAT PATHWAY SIGNAL SEQUENCE"/>
    <property type="match status" value="1"/>
</dbReference>
<gene>
    <name evidence="3" type="ORF">SPI_08035</name>
</gene>
<dbReference type="InterPro" id="IPR021765">
    <property type="entry name" value="UstYa-like"/>
</dbReference>
<protein>
    <recommendedName>
        <fullName evidence="5">Tat pathway signal sequence</fullName>
    </recommendedName>
</protein>
<dbReference type="STRING" id="1081102.A0A167NR91"/>
<feature type="transmembrane region" description="Helical" evidence="2">
    <location>
        <begin position="41"/>
        <end position="65"/>
    </location>
</feature>
<organism evidence="3 4">
    <name type="scientific">Niveomyces insectorum RCEF 264</name>
    <dbReference type="NCBI Taxonomy" id="1081102"/>
    <lineage>
        <taxon>Eukaryota</taxon>
        <taxon>Fungi</taxon>
        <taxon>Dikarya</taxon>
        <taxon>Ascomycota</taxon>
        <taxon>Pezizomycotina</taxon>
        <taxon>Sordariomycetes</taxon>
        <taxon>Hypocreomycetidae</taxon>
        <taxon>Hypocreales</taxon>
        <taxon>Cordycipitaceae</taxon>
        <taxon>Niveomyces</taxon>
    </lineage>
</organism>
<dbReference type="Pfam" id="PF11807">
    <property type="entry name" value="UstYa"/>
    <property type="match status" value="1"/>
</dbReference>
<dbReference type="PANTHER" id="PTHR33365">
    <property type="entry name" value="YALI0B05434P"/>
    <property type="match status" value="1"/>
</dbReference>
<comment type="similarity">
    <text evidence="1">Belongs to the ustYa family.</text>
</comment>
<comment type="caution">
    <text evidence="3">The sequence shown here is derived from an EMBL/GenBank/DDBJ whole genome shotgun (WGS) entry which is preliminary data.</text>
</comment>
<reference evidence="3 4" key="1">
    <citation type="journal article" date="2016" name="Genome Biol. Evol.">
        <title>Divergent and convergent evolution of fungal pathogenicity.</title>
        <authorList>
            <person name="Shang Y."/>
            <person name="Xiao G."/>
            <person name="Zheng P."/>
            <person name="Cen K."/>
            <person name="Zhan S."/>
            <person name="Wang C."/>
        </authorList>
    </citation>
    <scope>NUCLEOTIDE SEQUENCE [LARGE SCALE GENOMIC DNA]</scope>
    <source>
        <strain evidence="3 4">RCEF 264</strain>
    </source>
</reference>
<keyword evidence="2" id="KW-1133">Transmembrane helix</keyword>
<sequence length="318" mass="36460">MSSYDDIPEAEHLILSFDDDITPVHRSQSSRKRPLDFVPRLSVNTSGLLLILFANIVVSVLIVWLSGSVLSSTRDEPWEYYSPILKHVKLPFHTKKIDARLFPDASDPLAVFAAPPSPEVDHAWNKISRNMIVGLTRADLLLLGKDPTTAVKYNPQWNISNSEDTYLGVLDVFHQVHCLNMLRQNLIMNYDYYYADAYGYEPEVFHKKHLTHCVSMLLQNIMCHADASVYTHVWREGNPVPWADFGINRQCRDFDALMRFRDTHDVEGSFDKFRFYTDIPEEAVVLPMEAGMAEMLASADEYKDGKYYKKLDIKGCST</sequence>
<dbReference type="OrthoDB" id="3687641at2759"/>